<comment type="caution">
    <text evidence="2">The sequence shown here is derived from an EMBL/GenBank/DDBJ whole genome shotgun (WGS) entry which is preliminary data.</text>
</comment>
<dbReference type="InterPro" id="IPR036388">
    <property type="entry name" value="WH-like_DNA-bd_sf"/>
</dbReference>
<evidence type="ECO:0000313" key="3">
    <source>
        <dbReference type="Proteomes" id="UP001387100"/>
    </source>
</evidence>
<name>A0ABU8RGQ1_9ACTN</name>
<feature type="domain" description="HTH arsR-type" evidence="1">
    <location>
        <begin position="14"/>
        <end position="104"/>
    </location>
</feature>
<accession>A0ABU8RGQ1</accession>
<sequence length="189" mass="21119">MASPERSVHVRDAGAMRALAHPTRSRLLGELRADGPRSVGGLSRVVDEAPGSVSYHLGVLAEHGFVEEAPELAPNRRERWFRASHDYTRLEPADVRDDSEATASLRALRSTIAHRYAEAFDDYLAREPGLPQEWVDAATGGDELLHLTLEQMVRLREELHAFARRWAAASDRDAPGAQGVQLFYRSLRR</sequence>
<keyword evidence="3" id="KW-1185">Reference proteome</keyword>
<gene>
    <name evidence="2" type="ORF">WDZ17_02645</name>
</gene>
<dbReference type="EMBL" id="JBBIAA010000002">
    <property type="protein sequence ID" value="MEJ5944191.1"/>
    <property type="molecule type" value="Genomic_DNA"/>
</dbReference>
<dbReference type="SMART" id="SM00418">
    <property type="entry name" value="HTH_ARSR"/>
    <property type="match status" value="1"/>
</dbReference>
<evidence type="ECO:0000313" key="2">
    <source>
        <dbReference type="EMBL" id="MEJ5944191.1"/>
    </source>
</evidence>
<dbReference type="InterPro" id="IPR011991">
    <property type="entry name" value="ArsR-like_HTH"/>
</dbReference>
<dbReference type="InterPro" id="IPR036390">
    <property type="entry name" value="WH_DNA-bd_sf"/>
</dbReference>
<dbReference type="SUPFAM" id="SSF46785">
    <property type="entry name" value="Winged helix' DNA-binding domain"/>
    <property type="match status" value="1"/>
</dbReference>
<dbReference type="RefSeq" id="WP_339573582.1">
    <property type="nucleotide sequence ID" value="NZ_JBBIAA010000002.1"/>
</dbReference>
<evidence type="ECO:0000259" key="1">
    <source>
        <dbReference type="SMART" id="SM00418"/>
    </source>
</evidence>
<dbReference type="Pfam" id="PF12840">
    <property type="entry name" value="HTH_20"/>
    <property type="match status" value="1"/>
</dbReference>
<protein>
    <submittedName>
        <fullName evidence="2">Helix-turn-helix domain-containing protein</fullName>
    </submittedName>
</protein>
<dbReference type="InterPro" id="IPR001845">
    <property type="entry name" value="HTH_ArsR_DNA-bd_dom"/>
</dbReference>
<dbReference type="CDD" id="cd00090">
    <property type="entry name" value="HTH_ARSR"/>
    <property type="match status" value="1"/>
</dbReference>
<reference evidence="2 3" key="1">
    <citation type="journal article" date="2017" name="Int. J. Syst. Evol. Microbiol.">
        <title>Pseudokineococcus basanitobsidens sp. nov., isolated from volcanic rock.</title>
        <authorList>
            <person name="Lee D.W."/>
            <person name="Park M.Y."/>
            <person name="Kim J.J."/>
            <person name="Kim B.S."/>
        </authorList>
    </citation>
    <scope>NUCLEOTIDE SEQUENCE [LARGE SCALE GENOMIC DNA]</scope>
    <source>
        <strain evidence="2 3">DSM 103726</strain>
    </source>
</reference>
<dbReference type="Gene3D" id="1.10.10.10">
    <property type="entry name" value="Winged helix-like DNA-binding domain superfamily/Winged helix DNA-binding domain"/>
    <property type="match status" value="1"/>
</dbReference>
<organism evidence="2 3">
    <name type="scientific">Pseudokineococcus basanitobsidens</name>
    <dbReference type="NCBI Taxonomy" id="1926649"/>
    <lineage>
        <taxon>Bacteria</taxon>
        <taxon>Bacillati</taxon>
        <taxon>Actinomycetota</taxon>
        <taxon>Actinomycetes</taxon>
        <taxon>Kineosporiales</taxon>
        <taxon>Kineosporiaceae</taxon>
        <taxon>Pseudokineococcus</taxon>
    </lineage>
</organism>
<dbReference type="Proteomes" id="UP001387100">
    <property type="component" value="Unassembled WGS sequence"/>
</dbReference>
<proteinExistence type="predicted"/>